<dbReference type="GO" id="GO:0007010">
    <property type="term" value="P:cytoskeleton organization"/>
    <property type="evidence" value="ECO:0007669"/>
    <property type="project" value="InterPro"/>
</dbReference>
<keyword evidence="3" id="KW-0472">Membrane</keyword>
<dbReference type="InterPro" id="IPR007122">
    <property type="entry name" value="Villin/Gelsolin"/>
</dbReference>
<dbReference type="SUPFAM" id="SSF47050">
    <property type="entry name" value="VHP, Villin headpiece domain"/>
    <property type="match status" value="1"/>
</dbReference>
<evidence type="ECO:0000313" key="5">
    <source>
        <dbReference type="EMBL" id="GFS18645.1"/>
    </source>
</evidence>
<reference evidence="5 6" key="1">
    <citation type="journal article" date="2021" name="Elife">
        <title>Chloroplast acquisition without the gene transfer in kleptoplastic sea slugs, Plakobranchus ocellatus.</title>
        <authorList>
            <person name="Maeda T."/>
            <person name="Takahashi S."/>
            <person name="Yoshida T."/>
            <person name="Shimamura S."/>
            <person name="Takaki Y."/>
            <person name="Nagai Y."/>
            <person name="Toyoda A."/>
            <person name="Suzuki Y."/>
            <person name="Arimoto A."/>
            <person name="Ishii H."/>
            <person name="Satoh N."/>
            <person name="Nishiyama T."/>
            <person name="Hasebe M."/>
            <person name="Maruyama T."/>
            <person name="Minagawa J."/>
            <person name="Obokata J."/>
            <person name="Shigenobu S."/>
        </authorList>
    </citation>
    <scope>NUCLEOTIDE SEQUENCE [LARGE SCALE GENOMIC DNA]</scope>
</reference>
<evidence type="ECO:0000256" key="1">
    <source>
        <dbReference type="ARBA" id="ARBA00008418"/>
    </source>
</evidence>
<protein>
    <submittedName>
        <fullName evidence="5">Advillin</fullName>
    </submittedName>
</protein>
<dbReference type="Proteomes" id="UP000762676">
    <property type="component" value="Unassembled WGS sequence"/>
</dbReference>
<name>A0AAV4J8G9_9GAST</name>
<comment type="similarity">
    <text evidence="1">Belongs to the villin/gelsolin family.</text>
</comment>
<dbReference type="AlphaFoldDB" id="A0AAV4J8G9"/>
<dbReference type="SMART" id="SM00153">
    <property type="entry name" value="VHP"/>
    <property type="match status" value="1"/>
</dbReference>
<dbReference type="SMART" id="SM00262">
    <property type="entry name" value="GEL"/>
    <property type="match status" value="3"/>
</dbReference>
<dbReference type="PROSITE" id="PS51089">
    <property type="entry name" value="HP"/>
    <property type="match status" value="1"/>
</dbReference>
<evidence type="ECO:0000256" key="2">
    <source>
        <dbReference type="ARBA" id="ARBA00022737"/>
    </source>
</evidence>
<sequence length="814" mass="93702">MKHHIIVIIIVFVIIIAIVIMISMIIITTTTFTTMTTTTIDIIIIIIIIIIILIIIIIIFIIIIFKLIIITNGEQHAMRNHLKKLDLALEGSSFLSIEHEGHETSTFLSHFEDGIVIVEGKRKEPVSRAAKYTKRLYIVEGLKYLRATCCQCVTSNVEDDRVLILDSYPRMYVWMGHRTDYVLRVKAMRLANKMRAWQRNGKGHIVVIDATEKKMSEAFFNKLQDDQRGADDNGIDLGKERPTPESQIRHLYRLNGDRVMYDIPLVAKQPLQQKYLTTMDCYLLDSGPSNPVLAWVGNEADHDALYSALDRAQAFTQYQNYPSTTTICRLTEGDEPHDFKNVFCWWRDKAVKERKLSRNYTVANIGRALYSATDRRTVAKLTEVWSDDHFLSGRGTNHVYRVDGGNLVRLAVEDLGVFFNRSCYIILHRTEAETDGRGGGRILYYWVGSKCTAEEELQAQKFACSMDASLYHTCAVLRVLDGKESRHFFAVLHGSMVVYDSDQHSPHQLDDTPTKPLLVPDVPNMFCIREIGPECMRVEQVPPLTSYLNSSAAYIVISDSLMVWYGKNALANDREYAKNMLTYFCAERARDYSIINEGKETSTFWLKVENNGDYPREFCKQDLNESCIYMLDSHDQLQVWCGSRVWDRDYTVICQLLKVYLDLDPCGRCREDVSIWTISQGFEPHIFIRHFISWDPDGYGGKVAYEAGRKRLRQENARIDIDCQMIDTSCVDATKVSYRNLVKEEDLSTDIDLHHKENHLSDADFARVMHQSRAQFYRLPLWKQAQILRSTRLANTRNTQSLNYKSFCIPGFSL</sequence>
<dbReference type="InterPro" id="IPR007123">
    <property type="entry name" value="Gelsolin-like_dom"/>
</dbReference>
<keyword evidence="6" id="KW-1185">Reference proteome</keyword>
<dbReference type="Pfam" id="PF02209">
    <property type="entry name" value="VHP"/>
    <property type="match status" value="1"/>
</dbReference>
<dbReference type="Gene3D" id="1.10.950.10">
    <property type="entry name" value="Villin headpiece domain"/>
    <property type="match status" value="1"/>
</dbReference>
<dbReference type="PRINTS" id="PR00597">
    <property type="entry name" value="GELSOLIN"/>
</dbReference>
<evidence type="ECO:0000313" key="6">
    <source>
        <dbReference type="Proteomes" id="UP000762676"/>
    </source>
</evidence>
<keyword evidence="3" id="KW-0812">Transmembrane</keyword>
<gene>
    <name evidence="5" type="ORF">ElyMa_006853100</name>
</gene>
<proteinExistence type="inferred from homology"/>
<dbReference type="PANTHER" id="PTHR11977">
    <property type="entry name" value="VILLIN"/>
    <property type="match status" value="1"/>
</dbReference>
<dbReference type="Pfam" id="PF00626">
    <property type="entry name" value="Gelsolin"/>
    <property type="match status" value="1"/>
</dbReference>
<evidence type="ECO:0000259" key="4">
    <source>
        <dbReference type="PROSITE" id="PS51089"/>
    </source>
</evidence>
<accession>A0AAV4J8G9</accession>
<dbReference type="InterPro" id="IPR003128">
    <property type="entry name" value="Villin_headpiece"/>
</dbReference>
<dbReference type="PANTHER" id="PTHR11977:SF51">
    <property type="entry name" value="PROTEIN FLIGHTLESS-1 HOMOLOG"/>
    <property type="match status" value="1"/>
</dbReference>
<dbReference type="Gene3D" id="3.40.20.10">
    <property type="entry name" value="Severin"/>
    <property type="match status" value="6"/>
</dbReference>
<feature type="transmembrane region" description="Helical" evidence="3">
    <location>
        <begin position="7"/>
        <end position="30"/>
    </location>
</feature>
<dbReference type="SUPFAM" id="SSF55753">
    <property type="entry name" value="Actin depolymerizing proteins"/>
    <property type="match status" value="6"/>
</dbReference>
<feature type="transmembrane region" description="Helical" evidence="3">
    <location>
        <begin position="42"/>
        <end position="69"/>
    </location>
</feature>
<dbReference type="InterPro" id="IPR036886">
    <property type="entry name" value="Villin_headpiece_dom_sf"/>
</dbReference>
<dbReference type="EMBL" id="BMAT01013704">
    <property type="protein sequence ID" value="GFS18645.1"/>
    <property type="molecule type" value="Genomic_DNA"/>
</dbReference>
<organism evidence="5 6">
    <name type="scientific">Elysia marginata</name>
    <dbReference type="NCBI Taxonomy" id="1093978"/>
    <lineage>
        <taxon>Eukaryota</taxon>
        <taxon>Metazoa</taxon>
        <taxon>Spiralia</taxon>
        <taxon>Lophotrochozoa</taxon>
        <taxon>Mollusca</taxon>
        <taxon>Gastropoda</taxon>
        <taxon>Heterobranchia</taxon>
        <taxon>Euthyneura</taxon>
        <taxon>Panpulmonata</taxon>
        <taxon>Sacoglossa</taxon>
        <taxon>Placobranchoidea</taxon>
        <taxon>Plakobranchidae</taxon>
        <taxon>Elysia</taxon>
    </lineage>
</organism>
<comment type="caution">
    <text evidence="5">The sequence shown here is derived from an EMBL/GenBank/DDBJ whole genome shotgun (WGS) entry which is preliminary data.</text>
</comment>
<keyword evidence="2" id="KW-0677">Repeat</keyword>
<dbReference type="GO" id="GO:0051015">
    <property type="term" value="F:actin filament binding"/>
    <property type="evidence" value="ECO:0007669"/>
    <property type="project" value="InterPro"/>
</dbReference>
<evidence type="ECO:0000256" key="3">
    <source>
        <dbReference type="SAM" id="Phobius"/>
    </source>
</evidence>
<feature type="domain" description="HP" evidence="4">
    <location>
        <begin position="730"/>
        <end position="794"/>
    </location>
</feature>
<dbReference type="InterPro" id="IPR029006">
    <property type="entry name" value="ADF-H/Gelsolin-like_dom_sf"/>
</dbReference>
<keyword evidence="3" id="KW-1133">Transmembrane helix</keyword>